<name>A0ABV9H7M2_9HYPH</name>
<comment type="caution">
    <text evidence="12">The sequence shown here is derived from an EMBL/GenBank/DDBJ whole genome shotgun (WGS) entry which is preliminary data.</text>
</comment>
<keyword evidence="5 10" id="KW-0812">Transmembrane</keyword>
<dbReference type="Proteomes" id="UP001596042">
    <property type="component" value="Unassembled WGS sequence"/>
</dbReference>
<evidence type="ECO:0000256" key="3">
    <source>
        <dbReference type="ARBA" id="ARBA00022475"/>
    </source>
</evidence>
<dbReference type="CDD" id="cd01948">
    <property type="entry name" value="EAL"/>
    <property type="match status" value="1"/>
</dbReference>
<dbReference type="InterPro" id="IPR050706">
    <property type="entry name" value="Cyclic-di-GMP_PDE-like"/>
</dbReference>
<evidence type="ECO:0000259" key="11">
    <source>
        <dbReference type="PROSITE" id="PS50883"/>
    </source>
</evidence>
<dbReference type="RefSeq" id="WP_374831754.1">
    <property type="nucleotide sequence ID" value="NZ_JBHEEZ010000010.1"/>
</dbReference>
<accession>A0ABV9H7M2</accession>
<dbReference type="Gene3D" id="3.20.20.450">
    <property type="entry name" value="EAL domain"/>
    <property type="match status" value="1"/>
</dbReference>
<evidence type="ECO:0000256" key="2">
    <source>
        <dbReference type="ARBA" id="ARBA00012282"/>
    </source>
</evidence>
<evidence type="ECO:0000256" key="9">
    <source>
        <dbReference type="ARBA" id="ARBA00034290"/>
    </source>
</evidence>
<organism evidence="12 13">
    <name type="scientific">Daeguia caeni</name>
    <dbReference type="NCBI Taxonomy" id="439612"/>
    <lineage>
        <taxon>Bacteria</taxon>
        <taxon>Pseudomonadati</taxon>
        <taxon>Pseudomonadota</taxon>
        <taxon>Alphaproteobacteria</taxon>
        <taxon>Hyphomicrobiales</taxon>
        <taxon>Brucellaceae</taxon>
        <taxon>Daeguia</taxon>
    </lineage>
</organism>
<feature type="domain" description="EAL" evidence="11">
    <location>
        <begin position="270"/>
        <end position="523"/>
    </location>
</feature>
<keyword evidence="13" id="KW-1185">Reference proteome</keyword>
<dbReference type="PANTHER" id="PTHR33121">
    <property type="entry name" value="CYCLIC DI-GMP PHOSPHODIESTERASE PDEF"/>
    <property type="match status" value="1"/>
</dbReference>
<sequence length="532" mass="59078">MRLDHITAKYLVPFIMLVFLFAGAAVGKWSGIKFQRIETERQANSYITALSSYAAKLIASARETLAAANNSPYPVCSAEDIAYLRQLVYHGYHIKDIARLSGDRMVCSTYLDVLPRQMPRPMANVERADGTYFYSEGPLSDSAMFGSVMGQGNASVVLTPAAFDLMHTPDYAFAIFLMDHESGQYARIHSHPNTDTLRPPGNGTSETLWSEEGTILKGVCNQQTRICVSIGGTRIPDNWMVQLEDFFATTLGLLAGGGFGLGWLYYSNRQRPLGVRLMTALAEHRLNVVYQPLINFQSGKLVGFEALIRWQTNEGDVIPPDVFIPLAENNGQAWRVAIYVLEQVVEDMGSILRRRRDLHVNINIVADDLQNEKFLSALSYLLERANIQPQQIGLELTERTPVDFEKAGDAIVKLHARGHRIYIDDFGIGYSSLAYLGTLDIDAIKIDKSFTRTVSLSENAISIVPQIISMAHEFGLDIIVEGVETEEQAEYFRKLGIDIVGQGWYLGMPMSAVHARSLAAPSKSKFPGPLNL</sequence>
<dbReference type="InterPro" id="IPR024744">
    <property type="entry name" value="CSS-motif_dom"/>
</dbReference>
<dbReference type="SUPFAM" id="SSF141868">
    <property type="entry name" value="EAL domain-like"/>
    <property type="match status" value="1"/>
</dbReference>
<keyword evidence="4" id="KW-0973">c-di-GMP</keyword>
<evidence type="ECO:0000256" key="4">
    <source>
        <dbReference type="ARBA" id="ARBA00022636"/>
    </source>
</evidence>
<comment type="catalytic activity">
    <reaction evidence="9">
        <text>3',3'-c-di-GMP + H2O = 5'-phosphoguanylyl(3'-&gt;5')guanosine + H(+)</text>
        <dbReference type="Rhea" id="RHEA:24902"/>
        <dbReference type="ChEBI" id="CHEBI:15377"/>
        <dbReference type="ChEBI" id="CHEBI:15378"/>
        <dbReference type="ChEBI" id="CHEBI:58754"/>
        <dbReference type="ChEBI" id="CHEBI:58805"/>
        <dbReference type="EC" id="3.1.4.52"/>
    </reaction>
</comment>
<evidence type="ECO:0000256" key="7">
    <source>
        <dbReference type="ARBA" id="ARBA00022989"/>
    </source>
</evidence>
<dbReference type="PANTHER" id="PTHR33121:SF81">
    <property type="entry name" value="CYCLIC DI-GMP PHOSPHODIESTERASE PDEB-RELATED"/>
    <property type="match status" value="1"/>
</dbReference>
<evidence type="ECO:0000313" key="12">
    <source>
        <dbReference type="EMBL" id="MFC4625090.1"/>
    </source>
</evidence>
<reference evidence="13" key="1">
    <citation type="journal article" date="2019" name="Int. J. Syst. Evol. Microbiol.">
        <title>The Global Catalogue of Microorganisms (GCM) 10K type strain sequencing project: providing services to taxonomists for standard genome sequencing and annotation.</title>
        <authorList>
            <consortium name="The Broad Institute Genomics Platform"/>
            <consortium name="The Broad Institute Genome Sequencing Center for Infectious Disease"/>
            <person name="Wu L."/>
            <person name="Ma J."/>
        </authorList>
    </citation>
    <scope>NUCLEOTIDE SEQUENCE [LARGE SCALE GENOMIC DNA]</scope>
    <source>
        <strain evidence="13">CGMCC 1.15731</strain>
    </source>
</reference>
<keyword evidence="6" id="KW-0378">Hydrolase</keyword>
<comment type="subcellular location">
    <subcellularLocation>
        <location evidence="1">Cell membrane</location>
        <topology evidence="1">Multi-pass membrane protein</topology>
    </subcellularLocation>
</comment>
<dbReference type="Pfam" id="PF12792">
    <property type="entry name" value="CSS-motif"/>
    <property type="match status" value="1"/>
</dbReference>
<dbReference type="SMART" id="SM00052">
    <property type="entry name" value="EAL"/>
    <property type="match status" value="1"/>
</dbReference>
<evidence type="ECO:0000256" key="10">
    <source>
        <dbReference type="SAM" id="Phobius"/>
    </source>
</evidence>
<dbReference type="InterPro" id="IPR035919">
    <property type="entry name" value="EAL_sf"/>
</dbReference>
<evidence type="ECO:0000256" key="1">
    <source>
        <dbReference type="ARBA" id="ARBA00004651"/>
    </source>
</evidence>
<dbReference type="PROSITE" id="PS50883">
    <property type="entry name" value="EAL"/>
    <property type="match status" value="1"/>
</dbReference>
<gene>
    <name evidence="12" type="ORF">ACFO1V_07640</name>
</gene>
<evidence type="ECO:0000256" key="6">
    <source>
        <dbReference type="ARBA" id="ARBA00022801"/>
    </source>
</evidence>
<feature type="transmembrane region" description="Helical" evidence="10">
    <location>
        <begin position="246"/>
        <end position="266"/>
    </location>
</feature>
<keyword evidence="8 10" id="KW-0472">Membrane</keyword>
<keyword evidence="3" id="KW-1003">Cell membrane</keyword>
<dbReference type="Pfam" id="PF00563">
    <property type="entry name" value="EAL"/>
    <property type="match status" value="1"/>
</dbReference>
<evidence type="ECO:0000313" key="13">
    <source>
        <dbReference type="Proteomes" id="UP001596042"/>
    </source>
</evidence>
<dbReference type="EC" id="3.1.4.52" evidence="2"/>
<keyword evidence="7 10" id="KW-1133">Transmembrane helix</keyword>
<protein>
    <recommendedName>
        <fullName evidence="2">cyclic-guanylate-specific phosphodiesterase</fullName>
        <ecNumber evidence="2">3.1.4.52</ecNumber>
    </recommendedName>
</protein>
<evidence type="ECO:0000256" key="8">
    <source>
        <dbReference type="ARBA" id="ARBA00023136"/>
    </source>
</evidence>
<dbReference type="EMBL" id="JBHSEL010000052">
    <property type="protein sequence ID" value="MFC4625090.1"/>
    <property type="molecule type" value="Genomic_DNA"/>
</dbReference>
<evidence type="ECO:0000256" key="5">
    <source>
        <dbReference type="ARBA" id="ARBA00022692"/>
    </source>
</evidence>
<dbReference type="InterPro" id="IPR001633">
    <property type="entry name" value="EAL_dom"/>
</dbReference>
<proteinExistence type="predicted"/>